<dbReference type="KEGG" id="muc:MuYL_4364"/>
<accession>A0A223P268</accession>
<dbReference type="AlphaFoldDB" id="A0A223P268"/>
<keyword evidence="2" id="KW-1185">Reference proteome</keyword>
<protein>
    <recommendedName>
        <fullName evidence="3">DUF3108 domain-containing protein</fullName>
    </recommendedName>
</protein>
<dbReference type="RefSeq" id="WP_094572296.1">
    <property type="nucleotide sequence ID" value="NZ_CP022743.1"/>
</dbReference>
<gene>
    <name evidence="1" type="ORF">MuYL_4364</name>
</gene>
<dbReference type="InterPro" id="IPR045767">
    <property type="entry name" value="DUF6134"/>
</dbReference>
<organism evidence="1 2">
    <name type="scientific">Mucilaginibacter xinganensis</name>
    <dbReference type="NCBI Taxonomy" id="1234841"/>
    <lineage>
        <taxon>Bacteria</taxon>
        <taxon>Pseudomonadati</taxon>
        <taxon>Bacteroidota</taxon>
        <taxon>Sphingobacteriia</taxon>
        <taxon>Sphingobacteriales</taxon>
        <taxon>Sphingobacteriaceae</taxon>
        <taxon>Mucilaginibacter</taxon>
    </lineage>
</organism>
<proteinExistence type="predicted"/>
<evidence type="ECO:0000313" key="1">
    <source>
        <dbReference type="EMBL" id="ASU36249.1"/>
    </source>
</evidence>
<dbReference type="EMBL" id="CP022743">
    <property type="protein sequence ID" value="ASU36249.1"/>
    <property type="molecule type" value="Genomic_DNA"/>
</dbReference>
<reference evidence="1 2" key="1">
    <citation type="submission" date="2017-08" db="EMBL/GenBank/DDBJ databases">
        <title>Complete genome sequence of Mucilaginibacter sp. strain BJC16-A31.</title>
        <authorList>
            <consortium name="Henan University of Science and Technology"/>
            <person name="You X."/>
        </authorList>
    </citation>
    <scope>NUCLEOTIDE SEQUENCE [LARGE SCALE GENOMIC DNA]</scope>
    <source>
        <strain evidence="1 2">BJC16-A31</strain>
    </source>
</reference>
<dbReference type="Proteomes" id="UP000215002">
    <property type="component" value="Chromosome"/>
</dbReference>
<evidence type="ECO:0008006" key="3">
    <source>
        <dbReference type="Google" id="ProtNLM"/>
    </source>
</evidence>
<dbReference type="OrthoDB" id="789612at2"/>
<name>A0A223P268_9SPHI</name>
<dbReference type="Pfam" id="PF19630">
    <property type="entry name" value="DUF6134"/>
    <property type="match status" value="1"/>
</dbReference>
<evidence type="ECO:0000313" key="2">
    <source>
        <dbReference type="Proteomes" id="UP000215002"/>
    </source>
</evidence>
<sequence length="281" mass="32394">MTFRIINARTALSCSFASQLIKRLNKIFTHHVGVQYKTGVLQVLKTISDITKSGKMIPALSIWLFKKYGRPFLNSRNISLSRLFAPLKKATVTILFLTLSSFAFAQEQTYNYDVLHSGHSVGYMKLQQLKEGNDTFLKIVSDVTMRFIFSIRVNIREDAHYRDGKLLSSHVIRKVNGKQKADKFTKANGDQYQLTDDDKIGSINQKQIINNLTMMYLHEPVGLSQIYSDNFQQFVQIKQVEEHTYRINLPDGNYNYYTYTNGICSKVDIHHSLYTIQIQLT</sequence>